<comment type="caution">
    <text evidence="1">The sequence shown here is derived from an EMBL/GenBank/DDBJ whole genome shotgun (WGS) entry which is preliminary data.</text>
</comment>
<accession>V8NV54</accession>
<evidence type="ECO:0000313" key="1">
    <source>
        <dbReference type="EMBL" id="ETE66114.1"/>
    </source>
</evidence>
<evidence type="ECO:0000313" key="2">
    <source>
        <dbReference type="Proteomes" id="UP000018936"/>
    </source>
</evidence>
<proteinExistence type="predicted"/>
<dbReference type="EMBL" id="AZIM01001657">
    <property type="protein sequence ID" value="ETE66114.1"/>
    <property type="molecule type" value="Genomic_DNA"/>
</dbReference>
<keyword evidence="2" id="KW-1185">Reference proteome</keyword>
<protein>
    <submittedName>
        <fullName evidence="1">Uncharacterized protein</fullName>
    </submittedName>
</protein>
<name>V8NV54_OPHHA</name>
<feature type="non-terminal residue" evidence="1">
    <location>
        <position position="1"/>
    </location>
</feature>
<sequence length="173" mass="19611">MTWMICESPQILKKRPSPSPQPWVGFWCQVRFLPDSPCLPQEGFQRHPLPAEPLASILLLRPLSILPVEPSAGRGHLQPLGKEGQFGRCAKQHYGLLSERLSRQTRMVLKQAQEIVKILKKKIAPSASGRDTTKSPFPPHPLTCFQFHSPVQRRDLPVLRTIQNFTLPVLDNQ</sequence>
<dbReference type="Proteomes" id="UP000018936">
    <property type="component" value="Unassembled WGS sequence"/>
</dbReference>
<gene>
    <name evidence="1" type="ORF">L345_08118</name>
</gene>
<organism evidence="1 2">
    <name type="scientific">Ophiophagus hannah</name>
    <name type="common">King cobra</name>
    <name type="synonym">Naja hannah</name>
    <dbReference type="NCBI Taxonomy" id="8665"/>
    <lineage>
        <taxon>Eukaryota</taxon>
        <taxon>Metazoa</taxon>
        <taxon>Chordata</taxon>
        <taxon>Craniata</taxon>
        <taxon>Vertebrata</taxon>
        <taxon>Euteleostomi</taxon>
        <taxon>Lepidosauria</taxon>
        <taxon>Squamata</taxon>
        <taxon>Bifurcata</taxon>
        <taxon>Unidentata</taxon>
        <taxon>Episquamata</taxon>
        <taxon>Toxicofera</taxon>
        <taxon>Serpentes</taxon>
        <taxon>Colubroidea</taxon>
        <taxon>Elapidae</taxon>
        <taxon>Elapinae</taxon>
        <taxon>Ophiophagus</taxon>
    </lineage>
</organism>
<reference evidence="1 2" key="1">
    <citation type="journal article" date="2013" name="Proc. Natl. Acad. Sci. U.S.A.">
        <title>The king cobra genome reveals dynamic gene evolution and adaptation in the snake venom system.</title>
        <authorList>
            <person name="Vonk F.J."/>
            <person name="Casewell N.R."/>
            <person name="Henkel C.V."/>
            <person name="Heimberg A.M."/>
            <person name="Jansen H.J."/>
            <person name="McCleary R.J."/>
            <person name="Kerkkamp H.M."/>
            <person name="Vos R.A."/>
            <person name="Guerreiro I."/>
            <person name="Calvete J.J."/>
            <person name="Wuster W."/>
            <person name="Woods A.E."/>
            <person name="Logan J.M."/>
            <person name="Harrison R.A."/>
            <person name="Castoe T.A."/>
            <person name="de Koning A.P."/>
            <person name="Pollock D.D."/>
            <person name="Yandell M."/>
            <person name="Calderon D."/>
            <person name="Renjifo C."/>
            <person name="Currier R.B."/>
            <person name="Salgado D."/>
            <person name="Pla D."/>
            <person name="Sanz L."/>
            <person name="Hyder A.S."/>
            <person name="Ribeiro J.M."/>
            <person name="Arntzen J.W."/>
            <person name="van den Thillart G.E."/>
            <person name="Boetzer M."/>
            <person name="Pirovano W."/>
            <person name="Dirks R.P."/>
            <person name="Spaink H.P."/>
            <person name="Duboule D."/>
            <person name="McGlinn E."/>
            <person name="Kini R.M."/>
            <person name="Richardson M.K."/>
        </authorList>
    </citation>
    <scope>NUCLEOTIDE SEQUENCE</scope>
    <source>
        <tissue evidence="1">Blood</tissue>
    </source>
</reference>
<dbReference type="AlphaFoldDB" id="V8NV54"/>